<accession>A0ABY1B9Y6</accession>
<keyword evidence="16" id="KW-1185">Reference proteome</keyword>
<gene>
    <name evidence="15" type="ORF">SAMN05216600_10599</name>
</gene>
<dbReference type="InterPro" id="IPR014170">
    <property type="entry name" value="TonB_ExbD_1"/>
</dbReference>
<keyword evidence="7" id="KW-1003">Cell membrane</keyword>
<organism evidence="15 16">
    <name type="scientific">Pseudomonas cuatrocienegasensis</name>
    <dbReference type="NCBI Taxonomy" id="543360"/>
    <lineage>
        <taxon>Bacteria</taxon>
        <taxon>Pseudomonadati</taxon>
        <taxon>Pseudomonadota</taxon>
        <taxon>Gammaproteobacteria</taxon>
        <taxon>Pseudomonadales</taxon>
        <taxon>Pseudomonadaceae</taxon>
        <taxon>Pseudomonas</taxon>
    </lineage>
</organism>
<evidence type="ECO:0000313" key="15">
    <source>
        <dbReference type="EMBL" id="SEQ34234.1"/>
    </source>
</evidence>
<sequence length="140" mass="15265">MAFNLNHQEDDVAELRDINVTPFIDVMLVLLIIFMVAAPLSTVNMPLELPTAASSTSPPPKDPLIVSLKSDLSMALGDHLISRAELAPALEQQTQGDKDSRIFIRADKSVSYQDLITLMDMLRDAGYLKVALISLDSPAS</sequence>
<evidence type="ECO:0000256" key="2">
    <source>
        <dbReference type="ARBA" id="ARBA00004249"/>
    </source>
</evidence>
<dbReference type="RefSeq" id="WP_069518287.1">
    <property type="nucleotide sequence ID" value="NZ_FOFP01000005.1"/>
</dbReference>
<comment type="subunit">
    <text evidence="4">The accessory proteins ExbB and ExbD seem to form a complex with TonB.</text>
</comment>
<evidence type="ECO:0000256" key="9">
    <source>
        <dbReference type="ARBA" id="ARBA00022692"/>
    </source>
</evidence>
<evidence type="ECO:0000256" key="6">
    <source>
        <dbReference type="ARBA" id="ARBA00022448"/>
    </source>
</evidence>
<dbReference type="EMBL" id="FOFP01000005">
    <property type="protein sequence ID" value="SEQ34234.1"/>
    <property type="molecule type" value="Genomic_DNA"/>
</dbReference>
<keyword evidence="11 14" id="KW-1133">Transmembrane helix</keyword>
<evidence type="ECO:0000256" key="14">
    <source>
        <dbReference type="SAM" id="Phobius"/>
    </source>
</evidence>
<keyword evidence="9 13" id="KW-0812">Transmembrane</keyword>
<protein>
    <recommendedName>
        <fullName evidence="5">Biopolymer transport protein ExbD</fullName>
    </recommendedName>
</protein>
<comment type="subcellular location">
    <subcellularLocation>
        <location evidence="2">Cell inner membrane</location>
        <topology evidence="2">Single-pass type II membrane protein</topology>
    </subcellularLocation>
    <subcellularLocation>
        <location evidence="13">Cell membrane</location>
        <topology evidence="13">Single-pass type II membrane protein</topology>
    </subcellularLocation>
</comment>
<evidence type="ECO:0000256" key="3">
    <source>
        <dbReference type="ARBA" id="ARBA00005811"/>
    </source>
</evidence>
<comment type="function">
    <text evidence="1">Involved in the TonB-dependent energy-dependent transport of various receptor-bound substrates.</text>
</comment>
<dbReference type="Pfam" id="PF02472">
    <property type="entry name" value="ExbD"/>
    <property type="match status" value="1"/>
</dbReference>
<evidence type="ECO:0000256" key="13">
    <source>
        <dbReference type="RuleBase" id="RU003879"/>
    </source>
</evidence>
<keyword evidence="10 13" id="KW-0653">Protein transport</keyword>
<evidence type="ECO:0000256" key="8">
    <source>
        <dbReference type="ARBA" id="ARBA00022519"/>
    </source>
</evidence>
<evidence type="ECO:0000256" key="4">
    <source>
        <dbReference type="ARBA" id="ARBA00011471"/>
    </source>
</evidence>
<evidence type="ECO:0000256" key="11">
    <source>
        <dbReference type="ARBA" id="ARBA00022989"/>
    </source>
</evidence>
<keyword evidence="12 14" id="KW-0472">Membrane</keyword>
<dbReference type="PANTHER" id="PTHR30558">
    <property type="entry name" value="EXBD MEMBRANE COMPONENT OF PMF-DRIVEN MACROMOLECULE IMPORT SYSTEM"/>
    <property type="match status" value="1"/>
</dbReference>
<feature type="transmembrane region" description="Helical" evidence="14">
    <location>
        <begin position="20"/>
        <end position="40"/>
    </location>
</feature>
<dbReference type="Proteomes" id="UP000198512">
    <property type="component" value="Unassembled WGS sequence"/>
</dbReference>
<dbReference type="InterPro" id="IPR003400">
    <property type="entry name" value="ExbD"/>
</dbReference>
<reference evidence="15 16" key="1">
    <citation type="submission" date="2016-10" db="EMBL/GenBank/DDBJ databases">
        <authorList>
            <person name="Varghese N."/>
            <person name="Submissions S."/>
        </authorList>
    </citation>
    <scope>NUCLEOTIDE SEQUENCE [LARGE SCALE GENOMIC DNA]</scope>
    <source>
        <strain evidence="15 16">CIP 109853</strain>
    </source>
</reference>
<keyword evidence="8" id="KW-0997">Cell inner membrane</keyword>
<evidence type="ECO:0000256" key="5">
    <source>
        <dbReference type="ARBA" id="ARBA00022090"/>
    </source>
</evidence>
<evidence type="ECO:0000313" key="16">
    <source>
        <dbReference type="Proteomes" id="UP000198512"/>
    </source>
</evidence>
<comment type="similarity">
    <text evidence="3 13">Belongs to the ExbD/TolR family.</text>
</comment>
<keyword evidence="6 13" id="KW-0813">Transport</keyword>
<comment type="caution">
    <text evidence="15">The sequence shown here is derived from an EMBL/GenBank/DDBJ whole genome shotgun (WGS) entry which is preliminary data.</text>
</comment>
<dbReference type="Gene3D" id="3.30.420.270">
    <property type="match status" value="1"/>
</dbReference>
<dbReference type="NCBIfam" id="TIGR02803">
    <property type="entry name" value="ExbD_1"/>
    <property type="match status" value="1"/>
</dbReference>
<evidence type="ECO:0000256" key="1">
    <source>
        <dbReference type="ARBA" id="ARBA00003540"/>
    </source>
</evidence>
<evidence type="ECO:0000256" key="10">
    <source>
        <dbReference type="ARBA" id="ARBA00022927"/>
    </source>
</evidence>
<proteinExistence type="inferred from homology"/>
<name>A0ABY1B9Y6_9PSED</name>
<evidence type="ECO:0000256" key="7">
    <source>
        <dbReference type="ARBA" id="ARBA00022475"/>
    </source>
</evidence>
<evidence type="ECO:0000256" key="12">
    <source>
        <dbReference type="ARBA" id="ARBA00023136"/>
    </source>
</evidence>
<dbReference type="PANTHER" id="PTHR30558:SF9">
    <property type="entry name" value="BIOPOLYMER TRANSPORT PROTEIN EXBD"/>
    <property type="match status" value="1"/>
</dbReference>